<dbReference type="Proteomes" id="UP000235116">
    <property type="component" value="Chromosome"/>
</dbReference>
<organism evidence="2 3">
    <name type="scientific">Ketobacter alkanivorans</name>
    <dbReference type="NCBI Taxonomy" id="1917421"/>
    <lineage>
        <taxon>Bacteria</taxon>
        <taxon>Pseudomonadati</taxon>
        <taxon>Pseudomonadota</taxon>
        <taxon>Gammaproteobacteria</taxon>
        <taxon>Pseudomonadales</taxon>
        <taxon>Ketobacteraceae</taxon>
        <taxon>Ketobacter</taxon>
    </lineage>
</organism>
<name>A0A2K9LMW4_9GAMM</name>
<feature type="chain" id="PRO_5014817448" description="Lipoprotein" evidence="1">
    <location>
        <begin position="19"/>
        <end position="89"/>
    </location>
</feature>
<dbReference type="KEGG" id="kak:Kalk_14605"/>
<sequence>MKPLKQLLIAAALSTLVACVTTEPAPTAVDYNYDSWRTMIPDSCTHFFDGCNTCSRAPGAEMAACTRMACPKYEKPVCLDDQTQATVAE</sequence>
<feature type="signal peptide" evidence="1">
    <location>
        <begin position="1"/>
        <end position="18"/>
    </location>
</feature>
<reference evidence="3" key="1">
    <citation type="submission" date="2017-08" db="EMBL/GenBank/DDBJ databases">
        <title>Direct submision.</title>
        <authorList>
            <person name="Kim S.-J."/>
            <person name="Rhee S.-K."/>
        </authorList>
    </citation>
    <scope>NUCLEOTIDE SEQUENCE [LARGE SCALE GENOMIC DNA]</scope>
    <source>
        <strain evidence="3">GI5</strain>
    </source>
</reference>
<evidence type="ECO:0000313" key="3">
    <source>
        <dbReference type="Proteomes" id="UP000235116"/>
    </source>
</evidence>
<keyword evidence="3" id="KW-1185">Reference proteome</keyword>
<evidence type="ECO:0008006" key="4">
    <source>
        <dbReference type="Google" id="ProtNLM"/>
    </source>
</evidence>
<dbReference type="EMBL" id="CP022684">
    <property type="protein sequence ID" value="AUM13577.1"/>
    <property type="molecule type" value="Genomic_DNA"/>
</dbReference>
<evidence type="ECO:0000313" key="2">
    <source>
        <dbReference type="EMBL" id="AUM13577.1"/>
    </source>
</evidence>
<accession>A0A2K9LMW4</accession>
<dbReference type="AlphaFoldDB" id="A0A2K9LMW4"/>
<proteinExistence type="predicted"/>
<dbReference type="OrthoDB" id="5704171at2"/>
<protein>
    <recommendedName>
        <fullName evidence="4">Lipoprotein</fullName>
    </recommendedName>
</protein>
<dbReference type="PROSITE" id="PS51257">
    <property type="entry name" value="PROKAR_LIPOPROTEIN"/>
    <property type="match status" value="1"/>
</dbReference>
<evidence type="ECO:0000256" key="1">
    <source>
        <dbReference type="SAM" id="SignalP"/>
    </source>
</evidence>
<gene>
    <name evidence="2" type="ORF">Kalk_14605</name>
</gene>
<dbReference type="RefSeq" id="WP_101894952.1">
    <property type="nucleotide sequence ID" value="NZ_CP022684.1"/>
</dbReference>
<keyword evidence="1" id="KW-0732">Signal</keyword>